<keyword evidence="3" id="KW-1185">Reference proteome</keyword>
<sequence>MHHPTKQEVDPDFDREWVEFTDPDDPQTVVRADLTWLMSSWGCIFMNGCPGISDKQPEDGCCLHGAFYTDKADIKRVRQAVKRLTPQTWQYHTKRFADTIEDDTLENDEGEEEPAKKTAVVDGGCIFLNREGFGAGKGCALHAQALRDGVHPMDYKPEVCWQLPVKRDFTTESKADGTDIEVTWITEFDRRSWGAGGHDFDWWCTGSPLAHTASKPVWESYEHELIAMLGKAAYDRLAQLCQKRAKMGLVAPHPATVQANQELAEAEAVRED</sequence>
<dbReference type="Proteomes" id="UP000662939">
    <property type="component" value="Chromosome"/>
</dbReference>
<accession>A0A895XNJ5</accession>
<reference evidence="2" key="1">
    <citation type="submission" date="2021-02" db="EMBL/GenBank/DDBJ databases">
        <title>Natronoglycomyces albus gen. nov., sp. nov, a haloalkaliphilic actinobacterium from a soda solonchak soil.</title>
        <authorList>
            <person name="Sorokin D.Y."/>
            <person name="Khijniak T.V."/>
            <person name="Zakharycheva A.P."/>
            <person name="Boueva O.V."/>
            <person name="Ariskina E.V."/>
            <person name="Hahnke R.L."/>
            <person name="Bunk B."/>
            <person name="Sproer C."/>
            <person name="Schumann P."/>
            <person name="Evtushenko L.I."/>
            <person name="Kublanov I.V."/>
        </authorList>
    </citation>
    <scope>NUCLEOTIDE SEQUENCE</scope>
    <source>
        <strain evidence="2">DSM 106290</strain>
    </source>
</reference>
<evidence type="ECO:0000256" key="1">
    <source>
        <dbReference type="ARBA" id="ARBA00093770"/>
    </source>
</evidence>
<dbReference type="KEGG" id="nav:JQS30_02430"/>
<dbReference type="AlphaFoldDB" id="A0A895XNJ5"/>
<proteinExistence type="inferred from homology"/>
<dbReference type="Pfam" id="PF11307">
    <property type="entry name" value="DUF3109"/>
    <property type="match status" value="1"/>
</dbReference>
<dbReference type="InterPro" id="IPR021458">
    <property type="entry name" value="Rv0495c"/>
</dbReference>
<comment type="similarity">
    <text evidence="1">Belongs to the Rv0495c family.</text>
</comment>
<organism evidence="2 3">
    <name type="scientific">Natronoglycomyces albus</name>
    <dbReference type="NCBI Taxonomy" id="2811108"/>
    <lineage>
        <taxon>Bacteria</taxon>
        <taxon>Bacillati</taxon>
        <taxon>Actinomycetota</taxon>
        <taxon>Actinomycetes</taxon>
        <taxon>Glycomycetales</taxon>
        <taxon>Glycomycetaceae</taxon>
        <taxon>Natronoglycomyces</taxon>
    </lineage>
</organism>
<gene>
    <name evidence="2" type="ORF">JQS30_02430</name>
</gene>
<evidence type="ECO:0000313" key="3">
    <source>
        <dbReference type="Proteomes" id="UP000662939"/>
    </source>
</evidence>
<name>A0A895XNJ5_9ACTN</name>
<evidence type="ECO:0000313" key="2">
    <source>
        <dbReference type="EMBL" id="QSB06924.1"/>
    </source>
</evidence>
<evidence type="ECO:0008006" key="4">
    <source>
        <dbReference type="Google" id="ProtNLM"/>
    </source>
</evidence>
<dbReference type="EMBL" id="CP070496">
    <property type="protein sequence ID" value="QSB06924.1"/>
    <property type="molecule type" value="Genomic_DNA"/>
</dbReference>
<protein>
    <recommendedName>
        <fullName evidence="4">DUF3109 family protein</fullName>
    </recommendedName>
</protein>